<organism evidence="1">
    <name type="scientific">Siphoviridae sp. ct43U4</name>
    <dbReference type="NCBI Taxonomy" id="2826285"/>
    <lineage>
        <taxon>Viruses</taxon>
        <taxon>Duplodnaviria</taxon>
        <taxon>Heunggongvirae</taxon>
        <taxon>Uroviricota</taxon>
        <taxon>Caudoviricetes</taxon>
    </lineage>
</organism>
<accession>A0A8S5N146</accession>
<evidence type="ECO:0000313" key="1">
    <source>
        <dbReference type="EMBL" id="DAD87859.1"/>
    </source>
</evidence>
<name>A0A8S5N146_9CAUD</name>
<reference evidence="1" key="1">
    <citation type="journal article" date="2021" name="Proc. Natl. Acad. Sci. U.S.A.">
        <title>A Catalog of Tens of Thousands of Viruses from Human Metagenomes Reveals Hidden Associations with Chronic Diseases.</title>
        <authorList>
            <person name="Tisza M.J."/>
            <person name="Buck C.B."/>
        </authorList>
    </citation>
    <scope>NUCLEOTIDE SEQUENCE</scope>
    <source>
        <strain evidence="1">Ct43U4</strain>
    </source>
</reference>
<sequence length="107" mass="12866">MKVYLKQYEVKIYGDEFEKVYKDHIYFDSAKKAIDYMKHFVKYHRFNNLTLTLNEYRSTLERVVHLGGLEKDLSQMDLSMTMGFSKVNHNSLLARYDQRKGEMEIIK</sequence>
<dbReference type="EMBL" id="BK015029">
    <property type="protein sequence ID" value="DAD87859.1"/>
    <property type="molecule type" value="Genomic_DNA"/>
</dbReference>
<protein>
    <submittedName>
        <fullName evidence="1">Uncharacterized protein</fullName>
    </submittedName>
</protein>
<proteinExistence type="predicted"/>